<name>A0A7K0DA11_9NOCA</name>
<protein>
    <recommendedName>
        <fullName evidence="5">Excisionase</fullName>
    </recommendedName>
</protein>
<gene>
    <name evidence="3" type="ORF">NRB20_55640</name>
</gene>
<accession>A0A7K0DA11</accession>
<keyword evidence="2" id="KW-1133">Transmembrane helix</keyword>
<keyword evidence="2" id="KW-0472">Membrane</keyword>
<dbReference type="RefSeq" id="WP_227833918.1">
    <property type="nucleotide sequence ID" value="NZ_WEGK01000013.1"/>
</dbReference>
<dbReference type="InterPro" id="IPR021235">
    <property type="entry name" value="DUF2637"/>
</dbReference>
<dbReference type="EMBL" id="WEGK01000013">
    <property type="protein sequence ID" value="MQY22449.1"/>
    <property type="molecule type" value="Genomic_DNA"/>
</dbReference>
<evidence type="ECO:0000313" key="3">
    <source>
        <dbReference type="EMBL" id="MQY22449.1"/>
    </source>
</evidence>
<feature type="region of interest" description="Disordered" evidence="1">
    <location>
        <begin position="157"/>
        <end position="189"/>
    </location>
</feature>
<feature type="compositionally biased region" description="Pro residues" evidence="1">
    <location>
        <begin position="169"/>
        <end position="183"/>
    </location>
</feature>
<comment type="caution">
    <text evidence="3">The sequence shown here is derived from an EMBL/GenBank/DDBJ whole genome shotgun (WGS) entry which is preliminary data.</text>
</comment>
<dbReference type="Pfam" id="PF10935">
    <property type="entry name" value="DUF2637"/>
    <property type="match status" value="1"/>
</dbReference>
<feature type="transmembrane region" description="Helical" evidence="2">
    <location>
        <begin position="76"/>
        <end position="97"/>
    </location>
</feature>
<reference evidence="3 4" key="1">
    <citation type="submission" date="2019-10" db="EMBL/GenBank/DDBJ databases">
        <title>Nocardia macrotermitis sp. nov. and Nocardia aurantia sp. nov., isolated from the gut of fungus growing-termite Macrotermes natalensis.</title>
        <authorList>
            <person name="Benndorf R."/>
            <person name="Schwitalla J."/>
            <person name="Martin K."/>
            <person name="De Beer W."/>
            <person name="Kaster A.-K."/>
            <person name="Vollmers J."/>
            <person name="Poulsen M."/>
            <person name="Beemelmanns C."/>
        </authorList>
    </citation>
    <scope>NUCLEOTIDE SEQUENCE [LARGE SCALE GENOMIC DNA]</scope>
    <source>
        <strain evidence="3 4">RB20</strain>
    </source>
</reference>
<evidence type="ECO:0000256" key="2">
    <source>
        <dbReference type="SAM" id="Phobius"/>
    </source>
</evidence>
<feature type="transmembrane region" description="Helical" evidence="2">
    <location>
        <begin position="48"/>
        <end position="69"/>
    </location>
</feature>
<feature type="transmembrane region" description="Helical" evidence="2">
    <location>
        <begin position="103"/>
        <end position="121"/>
    </location>
</feature>
<keyword evidence="2" id="KW-0812">Transmembrane</keyword>
<feature type="compositionally biased region" description="Low complexity" evidence="1">
    <location>
        <begin position="157"/>
        <end position="168"/>
    </location>
</feature>
<evidence type="ECO:0008006" key="5">
    <source>
        <dbReference type="Google" id="ProtNLM"/>
    </source>
</evidence>
<proteinExistence type="predicted"/>
<sequence length="211" mass="21828">MSTHKTMVAVQALAVLVIVGVGAAAFVLSFTTLRDLAKLAHIPASTAWLFPLIVDGTIIQATLGWLVLAKSPERKYFMGVLAAGSLISVAGNSIHAVANGHQLPAWLCAIVAAIAPISLLIDTHGLAVLFRAAHYQPSDVRAPAPVVSPESVAAVENSPAPESVEPIVEPVPAPAPAPEPVVTPEPVRAARPVRSVRPVQDMLPIAVPVGS</sequence>
<evidence type="ECO:0000256" key="1">
    <source>
        <dbReference type="SAM" id="MobiDB-lite"/>
    </source>
</evidence>
<evidence type="ECO:0000313" key="4">
    <source>
        <dbReference type="Proteomes" id="UP000438448"/>
    </source>
</evidence>
<keyword evidence="4" id="KW-1185">Reference proteome</keyword>
<dbReference type="Proteomes" id="UP000438448">
    <property type="component" value="Unassembled WGS sequence"/>
</dbReference>
<organism evidence="3 4">
    <name type="scientific">Nocardia macrotermitis</name>
    <dbReference type="NCBI Taxonomy" id="2585198"/>
    <lineage>
        <taxon>Bacteria</taxon>
        <taxon>Bacillati</taxon>
        <taxon>Actinomycetota</taxon>
        <taxon>Actinomycetes</taxon>
        <taxon>Mycobacteriales</taxon>
        <taxon>Nocardiaceae</taxon>
        <taxon>Nocardia</taxon>
    </lineage>
</organism>
<dbReference type="AlphaFoldDB" id="A0A7K0DA11"/>